<dbReference type="SUPFAM" id="SSF46785">
    <property type="entry name" value="Winged helix' DNA-binding domain"/>
    <property type="match status" value="1"/>
</dbReference>
<feature type="region of interest" description="Disordered" evidence="7">
    <location>
        <begin position="428"/>
        <end position="458"/>
    </location>
</feature>
<dbReference type="PROSITE" id="PS51980">
    <property type="entry name" value="OCEL"/>
    <property type="match status" value="1"/>
</dbReference>
<dbReference type="Proteomes" id="UP000019149">
    <property type="component" value="Unassembled WGS sequence"/>
</dbReference>
<dbReference type="GO" id="GO:0006368">
    <property type="term" value="P:transcription elongation by RNA polymerase II"/>
    <property type="evidence" value="ECO:0007669"/>
    <property type="project" value="InterPro"/>
</dbReference>
<dbReference type="InterPro" id="IPR031176">
    <property type="entry name" value="ELL/occludin"/>
</dbReference>
<dbReference type="InterPro" id="IPR010844">
    <property type="entry name" value="Occludin_ELL"/>
</dbReference>
<protein>
    <submittedName>
        <fullName evidence="9">RNA polymerase II elongation factor ELL</fullName>
    </submittedName>
</protein>
<dbReference type="GO" id="GO:0042795">
    <property type="term" value="P:snRNA transcription by RNA polymerase II"/>
    <property type="evidence" value="ECO:0007669"/>
    <property type="project" value="TreeGrafter"/>
</dbReference>
<comment type="caution">
    <text evidence="9">The sequence shown here is derived from an EMBL/GenBank/DDBJ whole genome shotgun (WGS) entry which is preliminary data.</text>
</comment>
<dbReference type="GO" id="GO:0032968">
    <property type="term" value="P:positive regulation of transcription elongation by RNA polymerase II"/>
    <property type="evidence" value="ECO:0007669"/>
    <property type="project" value="TreeGrafter"/>
</dbReference>
<dbReference type="GeneID" id="36337231"/>
<evidence type="ECO:0000256" key="2">
    <source>
        <dbReference type="ARBA" id="ARBA00009171"/>
    </source>
</evidence>
<keyword evidence="3" id="KW-0805">Transcription regulation</keyword>
<dbReference type="GO" id="GO:0003746">
    <property type="term" value="F:translation elongation factor activity"/>
    <property type="evidence" value="ECO:0007669"/>
    <property type="project" value="UniProtKB-KW"/>
</dbReference>
<evidence type="ECO:0000256" key="6">
    <source>
        <dbReference type="PROSITE-ProRule" id="PRU01324"/>
    </source>
</evidence>
<evidence type="ECO:0000256" key="3">
    <source>
        <dbReference type="ARBA" id="ARBA00023015"/>
    </source>
</evidence>
<dbReference type="OrthoDB" id="6284217at2759"/>
<feature type="compositionally biased region" description="Gly residues" evidence="7">
    <location>
        <begin position="522"/>
        <end position="532"/>
    </location>
</feature>
<evidence type="ECO:0000313" key="10">
    <source>
        <dbReference type="Proteomes" id="UP000019149"/>
    </source>
</evidence>
<evidence type="ECO:0000256" key="7">
    <source>
        <dbReference type="SAM" id="MobiDB-lite"/>
    </source>
</evidence>
<name>W6V9U2_ECHGR</name>
<evidence type="ECO:0000256" key="4">
    <source>
        <dbReference type="ARBA" id="ARBA00023163"/>
    </source>
</evidence>
<dbReference type="InterPro" id="IPR036390">
    <property type="entry name" value="WH_DNA-bd_sf"/>
</dbReference>
<accession>W6V9U2</accession>
<evidence type="ECO:0000313" key="9">
    <source>
        <dbReference type="EMBL" id="EUB63434.1"/>
    </source>
</evidence>
<dbReference type="PANTHER" id="PTHR23288:SF17">
    <property type="entry name" value="RNA POLYMERASE II ELONGATION FACTOR ELL"/>
    <property type="match status" value="1"/>
</dbReference>
<dbReference type="InterPro" id="IPR019464">
    <property type="entry name" value="ELL_N"/>
</dbReference>
<keyword evidence="5" id="KW-0539">Nucleus</keyword>
<comment type="similarity">
    <text evidence="2 6">Belongs to the ELL/occludin family.</text>
</comment>
<dbReference type="KEGG" id="egl:EGR_01516"/>
<dbReference type="OMA" id="PNYYEEK"/>
<dbReference type="Pfam" id="PF10390">
    <property type="entry name" value="ELL"/>
    <property type="match status" value="1"/>
</dbReference>
<dbReference type="EMBL" id="APAU02000006">
    <property type="protein sequence ID" value="EUB63434.1"/>
    <property type="molecule type" value="Genomic_DNA"/>
</dbReference>
<keyword evidence="9" id="KW-0251">Elongation factor</keyword>
<dbReference type="GO" id="GO:0000987">
    <property type="term" value="F:cis-regulatory region sequence-specific DNA binding"/>
    <property type="evidence" value="ECO:0007669"/>
    <property type="project" value="TreeGrafter"/>
</dbReference>
<feature type="region of interest" description="Disordered" evidence="7">
    <location>
        <begin position="495"/>
        <end position="576"/>
    </location>
</feature>
<keyword evidence="9" id="KW-0648">Protein biosynthesis</keyword>
<keyword evidence="4" id="KW-0804">Transcription</keyword>
<comment type="subcellular location">
    <subcellularLocation>
        <location evidence="1">Nucleus</location>
    </subcellularLocation>
</comment>
<dbReference type="GO" id="GO:0008023">
    <property type="term" value="C:transcription elongation factor complex"/>
    <property type="evidence" value="ECO:0007669"/>
    <property type="project" value="InterPro"/>
</dbReference>
<gene>
    <name evidence="9" type="ORF">EGR_01516</name>
</gene>
<proteinExistence type="inferred from homology"/>
<dbReference type="RefSeq" id="XP_024354630.1">
    <property type="nucleotide sequence ID" value="XM_024490765.1"/>
</dbReference>
<dbReference type="SUPFAM" id="SSF144292">
    <property type="entry name" value="occludin/ELL-like"/>
    <property type="match status" value="1"/>
</dbReference>
<keyword evidence="10" id="KW-1185">Reference proteome</keyword>
<dbReference type="InterPro" id="IPR042065">
    <property type="entry name" value="E3_ELL-like"/>
</dbReference>
<feature type="compositionally biased region" description="Polar residues" evidence="7">
    <location>
        <begin position="132"/>
        <end position="153"/>
    </location>
</feature>
<feature type="region of interest" description="Disordered" evidence="7">
    <location>
        <begin position="122"/>
        <end position="173"/>
    </location>
</feature>
<organism evidence="9 10">
    <name type="scientific">Echinococcus granulosus</name>
    <name type="common">Hydatid tapeworm</name>
    <dbReference type="NCBI Taxonomy" id="6210"/>
    <lineage>
        <taxon>Eukaryota</taxon>
        <taxon>Metazoa</taxon>
        <taxon>Spiralia</taxon>
        <taxon>Lophotrochozoa</taxon>
        <taxon>Platyhelminthes</taxon>
        <taxon>Cestoda</taxon>
        <taxon>Eucestoda</taxon>
        <taxon>Cyclophyllidea</taxon>
        <taxon>Taeniidae</taxon>
        <taxon>Echinococcus</taxon>
        <taxon>Echinococcus granulosus group</taxon>
    </lineage>
</organism>
<dbReference type="PANTHER" id="PTHR23288">
    <property type="entry name" value="OCCLUDIN AND RNA POLYMERASE II ELONGATION FACTOR ELL"/>
    <property type="match status" value="1"/>
</dbReference>
<dbReference type="Gene3D" id="6.10.140.340">
    <property type="match status" value="1"/>
</dbReference>
<dbReference type="CTD" id="36337231"/>
<sequence length="773" mass="83448">MPAKTVSESVYKLCKAKRDDIEIFSVKLTDSALRSLETVSLKQSNPIRISVDGGRGNLYIPGKQACVSYDLSISPLHQTSDGTVDVIQFLGLRAINLGKAVSKLTVQANADSFSTAKLRMAEAEDHRKSHSKPSFVSSVRRSCMRDSNLNPRSVPTPPGSRNPDSRISPSSVARSCSPSVANVYNSPAAANAEVGARSLRDRIIHLLAIQSYQRPELLLRLKRDGLTDEQKDEVDSILGKVGRSGRQGEYRLSTTFINLIEPNWPGYSPSERCAVASLKASCHAKLSTNSPSNVNRLSVEGSVASRVTPSSRQNSPLIAPPTTAAVASVEDFGRKPTRASAPSAPHALSKKIAALDLLASGLSLASVAAHHGITLTLLESWKNNEATLRLRYSQRRGCTMPQPTAAPLSSMQDVSKNATYCVFAASNSTNTSKPSVSKRARLSSDESGVHSCGSTSSVSGNCLSFQSVPSSTNSHSGTTAIPAALPLVPLLSNSLKDSSPLGLDKRSPSSRKRPFDALCSIGGDGGGAGGVGVASDDQSRRTGSLSLRPVDERPTGAQRHRPCDRGSETSSCGDSCSPLVEATPLSQFYARVPVIDPKSDKGQRLYPCNEEKTSDLSDEDYLFDSVSSKNAEIERLYPAISSASQAAAYREAFESLYPKYLRLYEHFRVAWDKVINLKERILALAGGPHVEQMTRLATELDEFLSCMRKPERRDDEVRLLVMTFKLQHLKQRLATFASQEDTSGTASFRSSDAQLRQPHDHNGFLRAGGVWIG</sequence>
<dbReference type="Pfam" id="PF07303">
    <property type="entry name" value="Occludin_ELL"/>
    <property type="match status" value="1"/>
</dbReference>
<dbReference type="STRING" id="6210.W6V9U2"/>
<evidence type="ECO:0000256" key="5">
    <source>
        <dbReference type="ARBA" id="ARBA00023242"/>
    </source>
</evidence>
<dbReference type="Gene3D" id="1.10.10.2670">
    <property type="entry name" value="E3 ubiquitin-protein ligase"/>
    <property type="match status" value="1"/>
</dbReference>
<dbReference type="AlphaFoldDB" id="W6V9U2"/>
<reference evidence="9 10" key="1">
    <citation type="journal article" date="2013" name="Nat. Genet.">
        <title>The genome of the hydatid tapeworm Echinococcus granulosus.</title>
        <authorList>
            <person name="Zheng H."/>
            <person name="Zhang W."/>
            <person name="Zhang L."/>
            <person name="Zhang Z."/>
            <person name="Li J."/>
            <person name="Lu G."/>
            <person name="Zhu Y."/>
            <person name="Wang Y."/>
            <person name="Huang Y."/>
            <person name="Liu J."/>
            <person name="Kang H."/>
            <person name="Chen J."/>
            <person name="Wang L."/>
            <person name="Chen A."/>
            <person name="Yu S."/>
            <person name="Gao Z."/>
            <person name="Jin L."/>
            <person name="Gu W."/>
            <person name="Wang Z."/>
            <person name="Zhao L."/>
            <person name="Shi B."/>
            <person name="Wen H."/>
            <person name="Lin R."/>
            <person name="Jones M.K."/>
            <person name="Brejova B."/>
            <person name="Vinar T."/>
            <person name="Zhao G."/>
            <person name="McManus D.P."/>
            <person name="Chen Z."/>
            <person name="Zhou Y."/>
            <person name="Wang S."/>
        </authorList>
    </citation>
    <scope>NUCLEOTIDE SEQUENCE [LARGE SCALE GENOMIC DNA]</scope>
</reference>
<feature type="domain" description="OCEL" evidence="8">
    <location>
        <begin position="631"/>
        <end position="741"/>
    </location>
</feature>
<evidence type="ECO:0000259" key="8">
    <source>
        <dbReference type="PROSITE" id="PS51980"/>
    </source>
</evidence>
<evidence type="ECO:0000256" key="1">
    <source>
        <dbReference type="ARBA" id="ARBA00004123"/>
    </source>
</evidence>